<evidence type="ECO:0000313" key="6">
    <source>
        <dbReference type="Proteomes" id="UP000034416"/>
    </source>
</evidence>
<dbReference type="GO" id="GO:0006313">
    <property type="term" value="P:DNA transposition"/>
    <property type="evidence" value="ECO:0007669"/>
    <property type="project" value="InterPro"/>
</dbReference>
<evidence type="ECO:0000256" key="1">
    <source>
        <dbReference type="SAM" id="MobiDB-lite"/>
    </source>
</evidence>
<dbReference type="Pfam" id="PF01609">
    <property type="entry name" value="DDE_Tnp_1"/>
    <property type="match status" value="1"/>
</dbReference>
<evidence type="ECO:0000259" key="2">
    <source>
        <dbReference type="Pfam" id="PF01609"/>
    </source>
</evidence>
<evidence type="ECO:0000313" key="5">
    <source>
        <dbReference type="EMBL" id="TXI58354.1"/>
    </source>
</evidence>
<sequence length="548" mass="60485">MVWIRRVRTASGATAVQIAESVDGRRRIVRHVGSARDDAELGLLIEEARRLLADDTQGELDLGITPKAVRAQMVPNPAEALFPDGAGVPTARELVARPRVLKSSSGLLYDALAQVYASLGFEAAAGDEVFRDLVIARVVEPTSLLDVDRVLAELGRTSASLSTRKRTLRRARAGGYREQIATACFAHARTAGDVSLVLYDVTTLYFEADKEDDLRRVGYSKERRVDPQIVVGLLVDRRGFPLEIGCFEGNKAETLTIVPIVKAFQARHQITDMVVVADAGMLASGNLRELDEAGLRFIVGSRVTKAPNDLASHFHWHGDFFTDGQIIDTITPRDQRGTATKTSDPKRKAEPVWDPAVHAKSWRAVWAYSTKRAVRDTKTLNLQENKARAVAAGEKAARVPRFIKNRNGSQEFDEASLQRARRLVGLKGYVTNIDAALMPATEVIASYHNLWHVEASFRMSKSDLAARPMFARTRDAIEAHLTIVFTALAVSREVQNRTGLSLRRFLRTLKPLRSATIDLNGVIATYPPAIDNEVKTILDALEAENSRH</sequence>
<dbReference type="PANTHER" id="PTHR34614">
    <property type="match status" value="1"/>
</dbReference>
<comment type="caution">
    <text evidence="3">The sequence shown here is derived from an EMBL/GenBank/DDBJ whole genome shotgun (WGS) entry which is preliminary data.</text>
</comment>
<dbReference type="PANTHER" id="PTHR34614:SF2">
    <property type="entry name" value="TRANSPOSASE IS4-LIKE DOMAIN-CONTAINING PROTEIN"/>
    <property type="match status" value="1"/>
</dbReference>
<dbReference type="OrthoDB" id="3722616at2"/>
<evidence type="ECO:0000313" key="4">
    <source>
        <dbReference type="EMBL" id="OQZ90400.1"/>
    </source>
</evidence>
<dbReference type="EMBL" id="LASW01000214">
    <property type="protein sequence ID" value="KKB97021.1"/>
    <property type="molecule type" value="Genomic_DNA"/>
</dbReference>
<keyword evidence="7" id="KW-1185">Reference proteome</keyword>
<protein>
    <submittedName>
        <fullName evidence="3 4">Transposase</fullName>
    </submittedName>
</protein>
<dbReference type="EMBL" id="SSGD01000026">
    <property type="protein sequence ID" value="TXI58354.1"/>
    <property type="molecule type" value="Genomic_DNA"/>
</dbReference>
<feature type="domain" description="Transposase IS4-like" evidence="2">
    <location>
        <begin position="197"/>
        <end position="488"/>
    </location>
</feature>
<dbReference type="Proteomes" id="UP000192327">
    <property type="component" value="Unassembled WGS sequence"/>
</dbReference>
<feature type="non-terminal residue" evidence="3">
    <location>
        <position position="548"/>
    </location>
</feature>
<reference evidence="4 7" key="3">
    <citation type="submission" date="2016-12" db="EMBL/GenBank/DDBJ databases">
        <title>The new phylogeny of genus Mycobacterium.</title>
        <authorList>
            <person name="Tortoli E."/>
            <person name="Trovato A."/>
            <person name="Cirillo D.M."/>
        </authorList>
    </citation>
    <scope>NUCLEOTIDE SEQUENCE [LARGE SCALE GENOMIC DNA]</scope>
    <source>
        <strain evidence="4 7">DSM 44942</strain>
    </source>
</reference>
<gene>
    <name evidence="4" type="ORF">BST15_20690</name>
    <name evidence="5" type="ORF">E6Q54_05660</name>
    <name evidence="3" type="ORF">WR43_20905</name>
</gene>
<dbReference type="GO" id="GO:0003677">
    <property type="term" value="F:DNA binding"/>
    <property type="evidence" value="ECO:0007669"/>
    <property type="project" value="InterPro"/>
</dbReference>
<name>A0A0F5MQQ3_9MYCO</name>
<proteinExistence type="predicted"/>
<dbReference type="InterPro" id="IPR002559">
    <property type="entry name" value="Transposase_11"/>
</dbReference>
<feature type="region of interest" description="Disordered" evidence="1">
    <location>
        <begin position="332"/>
        <end position="351"/>
    </location>
</feature>
<dbReference type="EMBL" id="MVHH01000105">
    <property type="protein sequence ID" value="OQZ90400.1"/>
    <property type="molecule type" value="Genomic_DNA"/>
</dbReference>
<dbReference type="InterPro" id="IPR047654">
    <property type="entry name" value="IS1634_transpos"/>
</dbReference>
<organism evidence="3 6">
    <name type="scientific">Mycolicibacter arupensis</name>
    <dbReference type="NCBI Taxonomy" id="342002"/>
    <lineage>
        <taxon>Bacteria</taxon>
        <taxon>Bacillati</taxon>
        <taxon>Actinomycetota</taxon>
        <taxon>Actinomycetes</taxon>
        <taxon>Mycobacteriales</taxon>
        <taxon>Mycobacteriaceae</taxon>
        <taxon>Mycolicibacter</taxon>
    </lineage>
</organism>
<reference evidence="6" key="1">
    <citation type="submission" date="2015-04" db="EMBL/GenBank/DDBJ databases">
        <title>Genome sequence of Mycobacterium arupense GUC1.</title>
        <authorList>
            <person name="Greninger A.L."/>
            <person name="Cunningham G."/>
            <person name="Chiu C.Y."/>
            <person name="Miller S."/>
        </authorList>
    </citation>
    <scope>NUCLEOTIDE SEQUENCE [LARGE SCALE GENOMIC DNA]</scope>
    <source>
        <strain evidence="6">GUC1</strain>
    </source>
</reference>
<dbReference type="RefSeq" id="WP_046191535.1">
    <property type="nucleotide sequence ID" value="NZ_LASW02000139.1"/>
</dbReference>
<dbReference type="GO" id="GO:0004803">
    <property type="term" value="F:transposase activity"/>
    <property type="evidence" value="ECO:0007669"/>
    <property type="project" value="InterPro"/>
</dbReference>
<dbReference type="SUPFAM" id="SSF53098">
    <property type="entry name" value="Ribonuclease H-like"/>
    <property type="match status" value="1"/>
</dbReference>
<dbReference type="Proteomes" id="UP000034416">
    <property type="component" value="Unassembled WGS sequence"/>
</dbReference>
<reference evidence="5 8" key="4">
    <citation type="submission" date="2018-09" db="EMBL/GenBank/DDBJ databases">
        <title>Metagenome Assembled Genomes from an Advanced Water Purification Facility.</title>
        <authorList>
            <person name="Stamps B.W."/>
            <person name="Spear J.R."/>
        </authorList>
    </citation>
    <scope>NUCLEOTIDE SEQUENCE [LARGE SCALE GENOMIC DNA]</scope>
    <source>
        <strain evidence="5">Bin_29_2</strain>
    </source>
</reference>
<dbReference type="NCBIfam" id="NF033559">
    <property type="entry name" value="transpos_IS1634"/>
    <property type="match status" value="1"/>
</dbReference>
<reference evidence="3" key="2">
    <citation type="submission" date="2015-04" db="EMBL/GenBank/DDBJ databases">
        <title>Genome sequence of Mycobacterium arupense strain GUC1.</title>
        <authorList>
            <person name="Greninger A.L."/>
            <person name="Cunningham G."/>
            <person name="Chiu C.Y."/>
            <person name="Miller S."/>
        </authorList>
    </citation>
    <scope>NUCLEOTIDE SEQUENCE</scope>
    <source>
        <strain evidence="3">GUC1</strain>
    </source>
</reference>
<evidence type="ECO:0000313" key="8">
    <source>
        <dbReference type="Proteomes" id="UP000321797"/>
    </source>
</evidence>
<dbReference type="AlphaFoldDB" id="A0A0F5MQQ3"/>
<dbReference type="Proteomes" id="UP000321797">
    <property type="component" value="Unassembled WGS sequence"/>
</dbReference>
<accession>A0A0F5MQQ3</accession>
<dbReference type="InterPro" id="IPR012337">
    <property type="entry name" value="RNaseH-like_sf"/>
</dbReference>
<evidence type="ECO:0000313" key="7">
    <source>
        <dbReference type="Proteomes" id="UP000192327"/>
    </source>
</evidence>
<evidence type="ECO:0000313" key="3">
    <source>
        <dbReference type="EMBL" id="KKB97021.1"/>
    </source>
</evidence>